<evidence type="ECO:0000256" key="8">
    <source>
        <dbReference type="ARBA" id="ARBA00022438"/>
    </source>
</evidence>
<dbReference type="GO" id="GO:0004177">
    <property type="term" value="F:aminopeptidase activity"/>
    <property type="evidence" value="ECO:0007669"/>
    <property type="project" value="UniProtKB-KW"/>
</dbReference>
<comment type="catalytic activity">
    <reaction evidence="1">
        <text>Release of an N-terminal dipeptide, Xaa-Yaa-|-Zaa-, from a polypeptide, preferentially when Yaa is Pro, provided Zaa is neither Pro nor hydroxyproline.</text>
        <dbReference type="EC" id="3.4.14.5"/>
    </reaction>
</comment>
<proteinExistence type="inferred from homology"/>
<dbReference type="Gene3D" id="3.40.50.1820">
    <property type="entry name" value="alpha/beta hydrolase"/>
    <property type="match status" value="1"/>
</dbReference>
<keyword evidence="9" id="KW-0964">Secreted</keyword>
<evidence type="ECO:0000256" key="15">
    <source>
        <dbReference type="ARBA" id="ARBA00023180"/>
    </source>
</evidence>
<dbReference type="FunFam" id="3.40.50.1820:FF:000003">
    <property type="entry name" value="Dipeptidyl peptidase 4"/>
    <property type="match status" value="1"/>
</dbReference>
<dbReference type="Pfam" id="PF00326">
    <property type="entry name" value="Peptidase_S9"/>
    <property type="match status" value="1"/>
</dbReference>
<dbReference type="PANTHER" id="PTHR11731:SF162">
    <property type="entry name" value="DIPEPTIDYL PEPTIDASE 4-RELATED"/>
    <property type="match status" value="1"/>
</dbReference>
<dbReference type="InterPro" id="IPR050278">
    <property type="entry name" value="Serine_Prot_S9B/DPPIV"/>
</dbReference>
<dbReference type="Pfam" id="PF00930">
    <property type="entry name" value="DPPIV_N"/>
    <property type="match status" value="1"/>
</dbReference>
<accession>A0A9W8PWY2</accession>
<dbReference type="GO" id="GO:0005576">
    <property type="term" value="C:extracellular region"/>
    <property type="evidence" value="ECO:0007669"/>
    <property type="project" value="UniProtKB-SubCell"/>
</dbReference>
<evidence type="ECO:0000256" key="9">
    <source>
        <dbReference type="ARBA" id="ARBA00022525"/>
    </source>
</evidence>
<dbReference type="InterPro" id="IPR029058">
    <property type="entry name" value="AB_hydrolase_fold"/>
</dbReference>
<dbReference type="Gene3D" id="2.140.10.30">
    <property type="entry name" value="Dipeptidylpeptidase IV, N-terminal domain"/>
    <property type="match status" value="1"/>
</dbReference>
<dbReference type="EMBL" id="JAPDHF010000004">
    <property type="protein sequence ID" value="KAJ4019278.1"/>
    <property type="molecule type" value="Genomic_DNA"/>
</dbReference>
<keyword evidence="12" id="KW-0732">Signal</keyword>
<dbReference type="OrthoDB" id="16520at2759"/>
<dbReference type="Proteomes" id="UP001152130">
    <property type="component" value="Unassembled WGS sequence"/>
</dbReference>
<name>A0A9W8PWY2_9HYPO</name>
<evidence type="ECO:0000256" key="10">
    <source>
        <dbReference type="ARBA" id="ARBA00022554"/>
    </source>
</evidence>
<evidence type="ECO:0000256" key="6">
    <source>
        <dbReference type="ARBA" id="ARBA00012062"/>
    </source>
</evidence>
<gene>
    <name evidence="19" type="primary">dpp4</name>
    <name evidence="19" type="ORF">NW766_002984</name>
</gene>
<dbReference type="InterPro" id="IPR001375">
    <property type="entry name" value="Peptidase_S9_cat"/>
</dbReference>
<keyword evidence="8" id="KW-0031">Aminopeptidase</keyword>
<reference evidence="19" key="1">
    <citation type="submission" date="2022-10" db="EMBL/GenBank/DDBJ databases">
        <title>Fusarium specimens isolated from Avocado Roots.</title>
        <authorList>
            <person name="Stajich J."/>
            <person name="Roper C."/>
            <person name="Heimlech-Rivalta G."/>
        </authorList>
    </citation>
    <scope>NUCLEOTIDE SEQUENCE</scope>
    <source>
        <strain evidence="19">CF00143</strain>
    </source>
</reference>
<keyword evidence="11" id="KW-0645">Protease</keyword>
<evidence type="ECO:0000256" key="4">
    <source>
        <dbReference type="ARBA" id="ARBA00004613"/>
    </source>
</evidence>
<comment type="subcellular location">
    <subcellularLocation>
        <location evidence="4">Secreted</location>
    </subcellularLocation>
    <subcellularLocation>
        <location evidence="3">Vacuole membrane</location>
        <topology evidence="3">Single-pass type II membrane protein</topology>
    </subcellularLocation>
</comment>
<evidence type="ECO:0000256" key="7">
    <source>
        <dbReference type="ARBA" id="ARBA00014118"/>
    </source>
</evidence>
<evidence type="ECO:0000256" key="1">
    <source>
        <dbReference type="ARBA" id="ARBA00001257"/>
    </source>
</evidence>
<sequence length="808" mass="90804">MRATSSLLASHPSFTLIPFPSTSAVESLSMAAKVVLATLLAFAPLGLAVDPPRQPHQPTGEGDRLLTFNETSPSAKLRPSSLSVDWSSAGGDGNYIVLSDDGDLVLEDIVSEKTTKFVTADKLPKDLHEYWISGDAKKVLAASNYTKQYRYSYFADYFVLDVESGKSEPLVKDQVGDIQYAQFSPNGDAVAFVRDNNLFIRGSDGKVQQITSDGGPDMFHGVPDWVYEEEIYGGRSALWWSPDSQFVAFLSFNETGVGTFTIPYYMDNQKVAPTYPRELDLRYPKVGSKNPTVELNILDVSAGEYKPVPVDAFEPEELIIGEVAWVTKDHSALIYRAFNRVQDHDAHVVVNPETLKSNVVRERDGSDGWLEHTLSISFVGPLSASGNKTYYVDVNDEDGWNHIYLYPVNGGEAMQLTSGEWEVSTILHIDTAKKLIYFQAAKSHSTERHVYKVSWETKKLTPLVDETVPAYWSASFSSNGGYYILHYQGPDVPYQELYTVNSTSKPMRTLVDNKQFYQNLTQYNLPNITYFELEHPDGYTLNVMQQLPPNFNPSNKYPVLFTPYGGPNSQRALKSFQALNWKQYISSDPELQYVVYTVDNRGAAMQGRKYRSMVTSQLGKLEPLDQIWAAEQFVSMFDYVDPDKIGMWGWSYGGYLTAKTIEADSGVFSFGLITAPVSDWRFYDSMYTERYMKTLDENEKGYLETAVHDVSGFKNIAGSFSVLHGTGDDNVHYQHAAAMIDLLVGAGVSPDKMKMFAFTDSDHSIVYNGASVWIYKYLTARLYDEVKRQPKAKALSHQWNKRRIEIVA</sequence>
<dbReference type="GO" id="GO:0008236">
    <property type="term" value="F:serine-type peptidase activity"/>
    <property type="evidence" value="ECO:0007669"/>
    <property type="project" value="UniProtKB-KW"/>
</dbReference>
<dbReference type="InterPro" id="IPR002469">
    <property type="entry name" value="Peptidase_S9B_N"/>
</dbReference>
<keyword evidence="15" id="KW-0325">Glycoprotein</keyword>
<dbReference type="EC" id="3.4.14.5" evidence="6"/>
<comment type="caution">
    <text evidence="19">The sequence shown here is derived from an EMBL/GenBank/DDBJ whole genome shotgun (WGS) entry which is preliminary data.</text>
</comment>
<dbReference type="GO" id="GO:0005886">
    <property type="term" value="C:plasma membrane"/>
    <property type="evidence" value="ECO:0007669"/>
    <property type="project" value="TreeGrafter"/>
</dbReference>
<evidence type="ECO:0000256" key="11">
    <source>
        <dbReference type="ARBA" id="ARBA00022670"/>
    </source>
</evidence>
<keyword evidence="10" id="KW-0926">Vacuole</keyword>
<evidence type="ECO:0000256" key="3">
    <source>
        <dbReference type="ARBA" id="ARBA00004576"/>
    </source>
</evidence>
<protein>
    <recommendedName>
        <fullName evidence="7">Probable dipeptidyl-aminopeptidase B</fullName>
        <ecNumber evidence="6">3.4.14.5</ecNumber>
    </recommendedName>
    <alternativeName>
        <fullName evidence="16">Dipeptidyl peptidase IV</fullName>
    </alternativeName>
</protein>
<evidence type="ECO:0000259" key="17">
    <source>
        <dbReference type="Pfam" id="PF00326"/>
    </source>
</evidence>
<dbReference type="GO" id="GO:0008239">
    <property type="term" value="F:dipeptidyl-peptidase activity"/>
    <property type="evidence" value="ECO:0007669"/>
    <property type="project" value="UniProtKB-EC"/>
</dbReference>
<evidence type="ECO:0000256" key="12">
    <source>
        <dbReference type="ARBA" id="ARBA00022729"/>
    </source>
</evidence>
<evidence type="ECO:0000256" key="13">
    <source>
        <dbReference type="ARBA" id="ARBA00022801"/>
    </source>
</evidence>
<keyword evidence="14" id="KW-0720">Serine protease</keyword>
<comment type="similarity">
    <text evidence="5">Belongs to the peptidase S9B family.</text>
</comment>
<organism evidence="19 20">
    <name type="scientific">Fusarium irregulare</name>
    <dbReference type="NCBI Taxonomy" id="2494466"/>
    <lineage>
        <taxon>Eukaryota</taxon>
        <taxon>Fungi</taxon>
        <taxon>Dikarya</taxon>
        <taxon>Ascomycota</taxon>
        <taxon>Pezizomycotina</taxon>
        <taxon>Sordariomycetes</taxon>
        <taxon>Hypocreomycetidae</taxon>
        <taxon>Hypocreales</taxon>
        <taxon>Nectriaceae</taxon>
        <taxon>Fusarium</taxon>
        <taxon>Fusarium incarnatum-equiseti species complex</taxon>
    </lineage>
</organism>
<dbReference type="PANTHER" id="PTHR11731">
    <property type="entry name" value="PROTEASE FAMILY S9B,C DIPEPTIDYL-PEPTIDASE IV-RELATED"/>
    <property type="match status" value="1"/>
</dbReference>
<feature type="domain" description="Peptidase S9 prolyl oligopeptidase catalytic" evidence="17">
    <location>
        <begin position="590"/>
        <end position="772"/>
    </location>
</feature>
<evidence type="ECO:0000313" key="20">
    <source>
        <dbReference type="Proteomes" id="UP001152130"/>
    </source>
</evidence>
<dbReference type="SUPFAM" id="SSF82171">
    <property type="entry name" value="DPP6 N-terminal domain-like"/>
    <property type="match status" value="1"/>
</dbReference>
<dbReference type="GO" id="GO:0005774">
    <property type="term" value="C:vacuolar membrane"/>
    <property type="evidence" value="ECO:0007669"/>
    <property type="project" value="UniProtKB-SubCell"/>
</dbReference>
<evidence type="ECO:0000256" key="14">
    <source>
        <dbReference type="ARBA" id="ARBA00022825"/>
    </source>
</evidence>
<dbReference type="GO" id="GO:0006508">
    <property type="term" value="P:proteolysis"/>
    <property type="evidence" value="ECO:0007669"/>
    <property type="project" value="UniProtKB-KW"/>
</dbReference>
<keyword evidence="13 19" id="KW-0378">Hydrolase</keyword>
<keyword evidence="20" id="KW-1185">Reference proteome</keyword>
<evidence type="ECO:0000256" key="2">
    <source>
        <dbReference type="ARBA" id="ARBA00002218"/>
    </source>
</evidence>
<dbReference type="SUPFAM" id="SSF53474">
    <property type="entry name" value="alpha/beta-Hydrolases"/>
    <property type="match status" value="1"/>
</dbReference>
<feature type="domain" description="Dipeptidylpeptidase IV N-terminal" evidence="18">
    <location>
        <begin position="133"/>
        <end position="494"/>
    </location>
</feature>
<evidence type="ECO:0000259" key="18">
    <source>
        <dbReference type="Pfam" id="PF00930"/>
    </source>
</evidence>
<evidence type="ECO:0000256" key="16">
    <source>
        <dbReference type="ARBA" id="ARBA00030567"/>
    </source>
</evidence>
<comment type="function">
    <text evidence="2">Type IV dipeptidyl-peptidase which removes N-terminal dipeptides sequentially from polypeptides having unsubstituted N-termini provided that the penultimate residue is proline.</text>
</comment>
<evidence type="ECO:0000256" key="5">
    <source>
        <dbReference type="ARBA" id="ARBA00006150"/>
    </source>
</evidence>
<evidence type="ECO:0000313" key="19">
    <source>
        <dbReference type="EMBL" id="KAJ4019278.1"/>
    </source>
</evidence>
<dbReference type="AlphaFoldDB" id="A0A9W8PWY2"/>